<proteinExistence type="predicted"/>
<reference evidence="2" key="1">
    <citation type="journal article" date="2019" name="Int. J. Syst. Evol. Microbiol.">
        <title>The Global Catalogue of Microorganisms (GCM) 10K type strain sequencing project: providing services to taxonomists for standard genome sequencing and annotation.</title>
        <authorList>
            <consortium name="The Broad Institute Genomics Platform"/>
            <consortium name="The Broad Institute Genome Sequencing Center for Infectious Disease"/>
            <person name="Wu L."/>
            <person name="Ma J."/>
        </authorList>
    </citation>
    <scope>NUCLEOTIDE SEQUENCE [LARGE SCALE GENOMIC DNA]</scope>
    <source>
        <strain evidence="2">JCM 17304</strain>
    </source>
</reference>
<dbReference type="SUPFAM" id="SSF50475">
    <property type="entry name" value="FMN-binding split barrel"/>
    <property type="match status" value="1"/>
</dbReference>
<evidence type="ECO:0008006" key="3">
    <source>
        <dbReference type="Google" id="ProtNLM"/>
    </source>
</evidence>
<dbReference type="Proteomes" id="UP001500392">
    <property type="component" value="Unassembled WGS sequence"/>
</dbReference>
<dbReference type="RefSeq" id="WP_344933087.1">
    <property type="nucleotide sequence ID" value="NZ_BAABDM010000001.1"/>
</dbReference>
<comment type="caution">
    <text evidence="1">The sequence shown here is derived from an EMBL/GenBank/DDBJ whole genome shotgun (WGS) entry which is preliminary data.</text>
</comment>
<dbReference type="EMBL" id="BAABDM010000001">
    <property type="protein sequence ID" value="GAA4089340.1"/>
    <property type="molecule type" value="Genomic_DNA"/>
</dbReference>
<evidence type="ECO:0000313" key="1">
    <source>
        <dbReference type="EMBL" id="GAA4089340.1"/>
    </source>
</evidence>
<accession>A0ABP7WHU4</accession>
<protein>
    <recommendedName>
        <fullName evidence="3">Pyridoxamine 5'-phosphate oxidase putative domain-containing protein</fullName>
    </recommendedName>
</protein>
<evidence type="ECO:0000313" key="2">
    <source>
        <dbReference type="Proteomes" id="UP001500392"/>
    </source>
</evidence>
<sequence>MDSIEFLNNTLVPVRLAAIDKDGFPLICSLWFIHQDGELLCASHASAKIIRVIKENPHCAFEVSTNAIPYKGVRGKAVATLKSDAEGLVLSKLIARYLASSQPKLSKWLLSRRKDEYAIHLKITSQSSWDFSSRMQGA</sequence>
<gene>
    <name evidence="1" type="ORF">GCM10022414_10360</name>
</gene>
<dbReference type="Gene3D" id="2.30.110.10">
    <property type="entry name" value="Electron Transport, Fmn-binding Protein, Chain A"/>
    <property type="match status" value="1"/>
</dbReference>
<name>A0ABP7WHU4_9GAMM</name>
<dbReference type="InterPro" id="IPR012349">
    <property type="entry name" value="Split_barrel_FMN-bd"/>
</dbReference>
<organism evidence="1 2">
    <name type="scientific">Zhongshania borealis</name>
    <dbReference type="NCBI Taxonomy" id="889488"/>
    <lineage>
        <taxon>Bacteria</taxon>
        <taxon>Pseudomonadati</taxon>
        <taxon>Pseudomonadota</taxon>
        <taxon>Gammaproteobacteria</taxon>
        <taxon>Cellvibrionales</taxon>
        <taxon>Spongiibacteraceae</taxon>
        <taxon>Zhongshania</taxon>
    </lineage>
</organism>
<keyword evidence="2" id="KW-1185">Reference proteome</keyword>